<dbReference type="Pfam" id="PF04565">
    <property type="entry name" value="RNA_pol_Rpb2_3"/>
    <property type="match status" value="1"/>
</dbReference>
<evidence type="ECO:0000259" key="9">
    <source>
        <dbReference type="Pfam" id="PF04563"/>
    </source>
</evidence>
<keyword evidence="6" id="KW-0804">Transcription</keyword>
<dbReference type="SUPFAM" id="SSF64484">
    <property type="entry name" value="beta and beta-prime subunits of DNA dependent RNA-polymerase"/>
    <property type="match status" value="1"/>
</dbReference>
<evidence type="ECO:0000256" key="5">
    <source>
        <dbReference type="ARBA" id="ARBA00022695"/>
    </source>
</evidence>
<dbReference type="EMBL" id="CP111017">
    <property type="protein sequence ID" value="WAR07664.1"/>
    <property type="molecule type" value="Genomic_DNA"/>
</dbReference>
<evidence type="ECO:0000256" key="4">
    <source>
        <dbReference type="ARBA" id="ARBA00022679"/>
    </source>
</evidence>
<dbReference type="InterPro" id="IPR007644">
    <property type="entry name" value="RNA_pol_bsu_protrusion"/>
</dbReference>
<dbReference type="Proteomes" id="UP001164746">
    <property type="component" value="Chromosome 6"/>
</dbReference>
<evidence type="ECO:0000313" key="12">
    <source>
        <dbReference type="Proteomes" id="UP001164746"/>
    </source>
</evidence>
<protein>
    <recommendedName>
        <fullName evidence="2">DNA-directed RNA polymerase</fullName>
        <ecNumber evidence="2">2.7.7.6</ecNumber>
    </recommendedName>
</protein>
<keyword evidence="3" id="KW-0240">DNA-directed RNA polymerase</keyword>
<evidence type="ECO:0000259" key="8">
    <source>
        <dbReference type="Pfam" id="PF04561"/>
    </source>
</evidence>
<keyword evidence="4" id="KW-0808">Transferase</keyword>
<dbReference type="InterPro" id="IPR015712">
    <property type="entry name" value="DNA-dir_RNA_pol_su2"/>
</dbReference>
<evidence type="ECO:0000256" key="1">
    <source>
        <dbReference type="ARBA" id="ARBA00006835"/>
    </source>
</evidence>
<keyword evidence="12" id="KW-1185">Reference proteome</keyword>
<feature type="domain" description="RNA polymerase beta subunit protrusion" evidence="9">
    <location>
        <begin position="34"/>
        <end position="425"/>
    </location>
</feature>
<organism evidence="11 12">
    <name type="scientific">Mya arenaria</name>
    <name type="common">Soft-shell clam</name>
    <dbReference type="NCBI Taxonomy" id="6604"/>
    <lineage>
        <taxon>Eukaryota</taxon>
        <taxon>Metazoa</taxon>
        <taxon>Spiralia</taxon>
        <taxon>Lophotrochozoa</taxon>
        <taxon>Mollusca</taxon>
        <taxon>Bivalvia</taxon>
        <taxon>Autobranchia</taxon>
        <taxon>Heteroconchia</taxon>
        <taxon>Euheterodonta</taxon>
        <taxon>Imparidentia</taxon>
        <taxon>Neoheterodontei</taxon>
        <taxon>Myida</taxon>
        <taxon>Myoidea</taxon>
        <taxon>Myidae</taxon>
        <taxon>Mya</taxon>
    </lineage>
</organism>
<feature type="domain" description="RNA polymerase Rpb2" evidence="10">
    <location>
        <begin position="451"/>
        <end position="503"/>
    </location>
</feature>
<feature type="domain" description="RNA polymerase Rpb2" evidence="8">
    <location>
        <begin position="208"/>
        <end position="331"/>
    </location>
</feature>
<name>A0ABY7EEU5_MYAAR</name>
<dbReference type="Gene3D" id="3.90.1100.10">
    <property type="match status" value="2"/>
</dbReference>
<evidence type="ECO:0000256" key="2">
    <source>
        <dbReference type="ARBA" id="ARBA00012418"/>
    </source>
</evidence>
<accession>A0ABY7EEU5</accession>
<evidence type="ECO:0000256" key="7">
    <source>
        <dbReference type="RuleBase" id="RU000434"/>
    </source>
</evidence>
<dbReference type="PANTHER" id="PTHR20856">
    <property type="entry name" value="DNA-DIRECTED RNA POLYMERASE I SUBUNIT 2"/>
    <property type="match status" value="1"/>
</dbReference>
<comment type="similarity">
    <text evidence="1 7">Belongs to the RNA polymerase beta chain family.</text>
</comment>
<dbReference type="Pfam" id="PF04561">
    <property type="entry name" value="RNA_pol_Rpb2_2"/>
    <property type="match status" value="2"/>
</dbReference>
<sequence>MGDMTNIDKEDLTAPVKNIEDKWKLLPAFLKVKGLVKQHIDSFNYFINVDIKEIMKANDKITSDADPNFYMKYLNIYVGMPDVEEGFNITKPISPHECRLRDMTYSAPITVDIEYTRGNQRIVRNNLPVGRMPIMLRSSNCVLNGKSPAEMAKLNECPMDPGGYFIVKGTEKVCLIQEQLSKNRMIVDTDVGRKGTVVCSVTSSTHERKTKTDDIPIAILFKGMGFECEQEFVQMIGSEEEVLAMIGPCLEECHRAGVFTQLQALKYIGTRIRQRRMWGGPKKTKIDEARDVLYGVILSHIPVVDWNFKMKVVYLALMVRQVIQAQLGIVMVVERSVVDWNFKMKAVYLALMVRRVIQAQLGIVKADDRDYYGNKRLELAGSLVSLLFEDLFKKFNSERIADITIPKPRAAQFDIVKHMRQDQITNGLVNSISTGNWTIKRFKMDRSGVTQVLSRLSYISALGMMTRVSSQFEKTRKVSGPRSLQPSQWGMLCPSDTPEGEKCKPLVTNKHIEELNQGFRCFEDFLKEGLVEYLDAR</sequence>
<keyword evidence="5" id="KW-0548">Nucleotidyltransferase</keyword>
<gene>
    <name evidence="11" type="ORF">MAR_017622</name>
</gene>
<evidence type="ECO:0000256" key="3">
    <source>
        <dbReference type="ARBA" id="ARBA00022478"/>
    </source>
</evidence>
<proteinExistence type="inferred from homology"/>
<dbReference type="EC" id="2.7.7.6" evidence="2"/>
<feature type="domain" description="RNA polymerase Rpb2" evidence="8">
    <location>
        <begin position="344"/>
        <end position="378"/>
    </location>
</feature>
<reference evidence="11" key="1">
    <citation type="submission" date="2022-11" db="EMBL/GenBank/DDBJ databases">
        <title>Centuries of genome instability and evolution in soft-shell clam transmissible cancer (bioRxiv).</title>
        <authorList>
            <person name="Hart S.F.M."/>
            <person name="Yonemitsu M.A."/>
            <person name="Giersch R.M."/>
            <person name="Beal B.F."/>
            <person name="Arriagada G."/>
            <person name="Davis B.W."/>
            <person name="Ostrander E.A."/>
            <person name="Goff S.P."/>
            <person name="Metzger M.J."/>
        </authorList>
    </citation>
    <scope>NUCLEOTIDE SEQUENCE</scope>
    <source>
        <strain evidence="11">MELC-2E11</strain>
        <tissue evidence="11">Siphon/mantle</tissue>
    </source>
</reference>
<evidence type="ECO:0000256" key="6">
    <source>
        <dbReference type="ARBA" id="ARBA00023163"/>
    </source>
</evidence>
<dbReference type="InterPro" id="IPR007645">
    <property type="entry name" value="RNA_pol_Rpb2_3"/>
</dbReference>
<evidence type="ECO:0000259" key="10">
    <source>
        <dbReference type="Pfam" id="PF04565"/>
    </source>
</evidence>
<dbReference type="InterPro" id="IPR007642">
    <property type="entry name" value="RNA_pol_Rpb2_2"/>
</dbReference>
<dbReference type="Pfam" id="PF04563">
    <property type="entry name" value="RNA_pol_Rpb2_1"/>
    <property type="match status" value="1"/>
</dbReference>
<evidence type="ECO:0000313" key="11">
    <source>
        <dbReference type="EMBL" id="WAR07664.1"/>
    </source>
</evidence>